<evidence type="ECO:0000313" key="6">
    <source>
        <dbReference type="Proteomes" id="UP000434223"/>
    </source>
</evidence>
<dbReference type="Gene3D" id="1.10.10.10">
    <property type="entry name" value="Winged helix-like DNA-binding domain superfamily/Winged helix DNA-binding domain"/>
    <property type="match status" value="1"/>
</dbReference>
<keyword evidence="3" id="KW-0119">Carbohydrate metabolism</keyword>
<protein>
    <submittedName>
        <fullName evidence="5">ROK family protein</fullName>
    </submittedName>
    <submittedName>
        <fullName evidence="4">Serine/threonine protein kinase</fullName>
    </submittedName>
</protein>
<organism evidence="5 6">
    <name type="scientific">Hungatella hathewayi</name>
    <dbReference type="NCBI Taxonomy" id="154046"/>
    <lineage>
        <taxon>Bacteria</taxon>
        <taxon>Bacillati</taxon>
        <taxon>Bacillota</taxon>
        <taxon>Clostridia</taxon>
        <taxon>Lachnospirales</taxon>
        <taxon>Lachnospiraceae</taxon>
        <taxon>Hungatella</taxon>
    </lineage>
</organism>
<name>A0A174WRX0_9FIRM</name>
<dbReference type="AlphaFoldDB" id="A0A174WRX0"/>
<reference evidence="4" key="2">
    <citation type="submission" date="2022-01" db="EMBL/GenBank/DDBJ databases">
        <title>Novel bile acid biosynthetic pathways are enriched in the microbiome of centenarians.</title>
        <authorList>
            <person name="Sato Y."/>
            <person name="Atarashi K."/>
            <person name="Plichta R.D."/>
            <person name="Arai Y."/>
            <person name="Sasajima S."/>
            <person name="Kearney M.S."/>
            <person name="Suda W."/>
            <person name="Takeshita K."/>
            <person name="Sasaki T."/>
            <person name="Okamoto S."/>
            <person name="Skelly N.A."/>
            <person name="Okamura Y."/>
            <person name="Vlamakis H."/>
            <person name="Li Y."/>
            <person name="Tanoue T."/>
            <person name="Takei H."/>
            <person name="Nittono H."/>
            <person name="Narushima S."/>
            <person name="Irie J."/>
            <person name="Itoh H."/>
            <person name="Moriya K."/>
            <person name="Sugiura Y."/>
            <person name="Suematsu M."/>
            <person name="Moritoki N."/>
            <person name="Shibata S."/>
            <person name="Littman R.D."/>
            <person name="Fischbach A.M."/>
            <person name="Uwamino Y."/>
            <person name="Inoue T."/>
            <person name="Honda A."/>
            <person name="Hattori M."/>
            <person name="Murai T."/>
            <person name="Xavier J.R."/>
            <person name="Hirose N."/>
            <person name="Honda K."/>
        </authorList>
    </citation>
    <scope>NUCLEOTIDE SEQUENCE</scope>
    <source>
        <strain evidence="4">CE91-St55</strain>
    </source>
</reference>
<keyword evidence="3" id="KW-0859">Xylose metabolism</keyword>
<gene>
    <name evidence="4" type="ORF">CE91St55_31580</name>
    <name evidence="5" type="ORF">GNE07_24640</name>
</gene>
<dbReference type="Pfam" id="PF00480">
    <property type="entry name" value="ROK"/>
    <property type="match status" value="1"/>
</dbReference>
<dbReference type="GO" id="GO:0004674">
    <property type="term" value="F:protein serine/threonine kinase activity"/>
    <property type="evidence" value="ECO:0007669"/>
    <property type="project" value="UniProtKB-KW"/>
</dbReference>
<dbReference type="OrthoDB" id="9810372at2"/>
<dbReference type="PANTHER" id="PTHR18964:SF149">
    <property type="entry name" value="BIFUNCTIONAL UDP-N-ACETYLGLUCOSAMINE 2-EPIMERASE_N-ACETYLMANNOSAMINE KINASE"/>
    <property type="match status" value="1"/>
</dbReference>
<evidence type="ECO:0000313" key="5">
    <source>
        <dbReference type="EMBL" id="MUB66216.1"/>
    </source>
</evidence>
<comment type="similarity">
    <text evidence="2">Belongs to the ROK (NagC/XylR) family.</text>
</comment>
<keyword evidence="4" id="KW-0723">Serine/threonine-protein kinase</keyword>
<reference evidence="5 6" key="1">
    <citation type="submission" date="2019-09" db="EMBL/GenBank/DDBJ databases">
        <title>Draft genome sequencing of Hungatella hathewayi 123Y-2.</title>
        <authorList>
            <person name="Lv Q."/>
            <person name="Li S."/>
        </authorList>
    </citation>
    <scope>NUCLEOTIDE SEQUENCE [LARGE SCALE GENOMIC DNA]</scope>
    <source>
        <strain evidence="5 6">123Y-2</strain>
    </source>
</reference>
<evidence type="ECO:0000313" key="4">
    <source>
        <dbReference type="EMBL" id="GKH01177.1"/>
    </source>
</evidence>
<dbReference type="Gene3D" id="3.30.420.40">
    <property type="match status" value="2"/>
</dbReference>
<dbReference type="GeneID" id="93151969"/>
<sequence>MADQNNQVQLKNFNRRTVLGYIRRNGTATKAGLASVTGLTFMAIKKILAELQELNLIRDGQMESGGMGRKAVSYVINENYRYTIGIHINKFITGIALLNLRGQILAIERYSMDKEFENQNDFVTMLAEAVELVIEKSGVKREDILGIGVGAPGPLDCESGVILTPPNMPMLDYLPLKETLEGRTGFPVFLNKDTNVIAFAEYWYRNNRDCSNLAYVEVDMGIGSGLIIDGKLNVGANCIAGEFGHITIDINGPLCNCGNRGCLEAMSSGIAVLRMLGEQLENQKDHPLYHKRNALTIEDVFEMTDKKDLLTISILNRSAFYVGVAVSNLINTFDPEMIILGGILIQKYPMYFNIVQDVANQRKVKGAKENYMAVSVLGENAGVIGAGEIVTDHFFNQFVNEVFH</sequence>
<evidence type="ECO:0000256" key="2">
    <source>
        <dbReference type="ARBA" id="ARBA00006479"/>
    </source>
</evidence>
<comment type="caution">
    <text evidence="5">The sequence shown here is derived from an EMBL/GenBank/DDBJ whole genome shotgun (WGS) entry which is preliminary data.</text>
</comment>
<proteinExistence type="inferred from homology"/>
<dbReference type="InterPro" id="IPR036390">
    <property type="entry name" value="WH_DNA-bd_sf"/>
</dbReference>
<comment type="function">
    <text evidence="1">Transcriptional repressor of xylose-utilizing enzymes.</text>
</comment>
<dbReference type="InterPro" id="IPR049874">
    <property type="entry name" value="ROK_cs"/>
</dbReference>
<dbReference type="InterPro" id="IPR000600">
    <property type="entry name" value="ROK"/>
</dbReference>
<evidence type="ECO:0000256" key="1">
    <source>
        <dbReference type="ARBA" id="ARBA00002486"/>
    </source>
</evidence>
<dbReference type="EMBL" id="WNME01000023">
    <property type="protein sequence ID" value="MUB66216.1"/>
    <property type="molecule type" value="Genomic_DNA"/>
</dbReference>
<dbReference type="GO" id="GO:0042732">
    <property type="term" value="P:D-xylose metabolic process"/>
    <property type="evidence" value="ECO:0007669"/>
    <property type="project" value="UniProtKB-KW"/>
</dbReference>
<dbReference type="EMBL" id="BQNJ01000001">
    <property type="protein sequence ID" value="GKH01177.1"/>
    <property type="molecule type" value="Genomic_DNA"/>
</dbReference>
<dbReference type="Proteomes" id="UP000434223">
    <property type="component" value="Unassembled WGS sequence"/>
</dbReference>
<dbReference type="InterPro" id="IPR043129">
    <property type="entry name" value="ATPase_NBD"/>
</dbReference>
<evidence type="ECO:0000256" key="3">
    <source>
        <dbReference type="ARBA" id="ARBA00022629"/>
    </source>
</evidence>
<dbReference type="SUPFAM" id="SSF46785">
    <property type="entry name" value="Winged helix' DNA-binding domain"/>
    <property type="match status" value="1"/>
</dbReference>
<accession>A0A174WRX0</accession>
<dbReference type="RefSeq" id="WP_006770673.1">
    <property type="nucleotide sequence ID" value="NZ_BQNJ01000001.1"/>
</dbReference>
<dbReference type="SUPFAM" id="SSF53067">
    <property type="entry name" value="Actin-like ATPase domain"/>
    <property type="match status" value="1"/>
</dbReference>
<dbReference type="InterPro" id="IPR036388">
    <property type="entry name" value="WH-like_DNA-bd_sf"/>
</dbReference>
<keyword evidence="4" id="KW-0418">Kinase</keyword>
<dbReference type="PANTHER" id="PTHR18964">
    <property type="entry name" value="ROK (REPRESSOR, ORF, KINASE) FAMILY"/>
    <property type="match status" value="1"/>
</dbReference>
<dbReference type="PROSITE" id="PS01125">
    <property type="entry name" value="ROK"/>
    <property type="match status" value="1"/>
</dbReference>
<keyword evidence="4" id="KW-0808">Transferase</keyword>
<dbReference type="Proteomes" id="UP001055091">
    <property type="component" value="Unassembled WGS sequence"/>
</dbReference>